<keyword evidence="2" id="KW-1185">Reference proteome</keyword>
<accession>A0A8T0FEE6</accession>
<proteinExistence type="predicted"/>
<protein>
    <submittedName>
        <fullName evidence="1">Uncharacterized protein</fullName>
    </submittedName>
</protein>
<dbReference type="EMBL" id="JABXBU010000012">
    <property type="protein sequence ID" value="KAF8789664.1"/>
    <property type="molecule type" value="Genomic_DNA"/>
</dbReference>
<reference evidence="1" key="1">
    <citation type="journal article" date="2020" name="bioRxiv">
        <title>Chromosome-level reference genome of the European wasp spider Argiope bruennichi: a resource for studies on range expansion and evolutionary adaptation.</title>
        <authorList>
            <person name="Sheffer M.M."/>
            <person name="Hoppe A."/>
            <person name="Krehenwinkel H."/>
            <person name="Uhl G."/>
            <person name="Kuss A.W."/>
            <person name="Jensen L."/>
            <person name="Jensen C."/>
            <person name="Gillespie R.G."/>
            <person name="Hoff K.J."/>
            <person name="Prost S."/>
        </authorList>
    </citation>
    <scope>NUCLEOTIDE SEQUENCE</scope>
</reference>
<evidence type="ECO:0000313" key="2">
    <source>
        <dbReference type="Proteomes" id="UP000807504"/>
    </source>
</evidence>
<dbReference type="AlphaFoldDB" id="A0A8T0FEE6"/>
<gene>
    <name evidence="1" type="ORF">HNY73_007588</name>
</gene>
<organism evidence="1 2">
    <name type="scientific">Argiope bruennichi</name>
    <name type="common">Wasp spider</name>
    <name type="synonym">Aranea bruennichi</name>
    <dbReference type="NCBI Taxonomy" id="94029"/>
    <lineage>
        <taxon>Eukaryota</taxon>
        <taxon>Metazoa</taxon>
        <taxon>Ecdysozoa</taxon>
        <taxon>Arthropoda</taxon>
        <taxon>Chelicerata</taxon>
        <taxon>Arachnida</taxon>
        <taxon>Araneae</taxon>
        <taxon>Araneomorphae</taxon>
        <taxon>Entelegynae</taxon>
        <taxon>Araneoidea</taxon>
        <taxon>Araneidae</taxon>
        <taxon>Argiope</taxon>
    </lineage>
</organism>
<reference evidence="1" key="2">
    <citation type="submission" date="2020-06" db="EMBL/GenBank/DDBJ databases">
        <authorList>
            <person name="Sheffer M."/>
        </authorList>
    </citation>
    <scope>NUCLEOTIDE SEQUENCE</scope>
</reference>
<sequence>MPECELWFGGGGVGACPSANCGLEWVMPGCDCGLGGVGHAWVRIVVLEVWVMPGGELWFGGWVMPGGELWFGGVGHAWVRIVVWRCGSCLGANCGLEVWVMPGCELWVWRCGSCWCELWFGGVGHAWVRIVVWGVVMPGCGKFWFGGVGHAWVRIVNVTSQKPSTKQLWQKFSVDSSDVFWSNETTPFPICGVTASSALGKSCVDSSHLNGRGTFCRFRTESNIVFYRVDNLPLSNKTAWTLKNRQSPVLFSRFHVHALHLHQCWMRGSIFLRSK</sequence>
<comment type="caution">
    <text evidence="1">The sequence shown here is derived from an EMBL/GenBank/DDBJ whole genome shotgun (WGS) entry which is preliminary data.</text>
</comment>
<evidence type="ECO:0000313" key="1">
    <source>
        <dbReference type="EMBL" id="KAF8789664.1"/>
    </source>
</evidence>
<dbReference type="Proteomes" id="UP000807504">
    <property type="component" value="Unassembled WGS sequence"/>
</dbReference>
<name>A0A8T0FEE6_ARGBR</name>